<dbReference type="Proteomes" id="UP000263753">
    <property type="component" value="Chromosome"/>
</dbReference>
<feature type="domain" description="Beta-lactamase-related" evidence="2">
    <location>
        <begin position="106"/>
        <end position="381"/>
    </location>
</feature>
<accession>A0A3B7M099</accession>
<evidence type="ECO:0000256" key="1">
    <source>
        <dbReference type="SAM" id="Phobius"/>
    </source>
</evidence>
<proteinExistence type="predicted"/>
<evidence type="ECO:0000259" key="2">
    <source>
        <dbReference type="Pfam" id="PF00144"/>
    </source>
</evidence>
<dbReference type="PANTHER" id="PTHR43283">
    <property type="entry name" value="BETA-LACTAMASE-RELATED"/>
    <property type="match status" value="1"/>
</dbReference>
<keyword evidence="3" id="KW-0378">Hydrolase</keyword>
<keyword evidence="1" id="KW-1133">Transmembrane helix</keyword>
<evidence type="ECO:0000313" key="4">
    <source>
        <dbReference type="Proteomes" id="UP000263753"/>
    </source>
</evidence>
<dbReference type="PANTHER" id="PTHR43283:SF3">
    <property type="entry name" value="BETA-LACTAMASE FAMILY PROTEIN (AFU_ORTHOLOGUE AFUA_5G07500)"/>
    <property type="match status" value="1"/>
</dbReference>
<dbReference type="InterPro" id="IPR001466">
    <property type="entry name" value="Beta-lactam-related"/>
</dbReference>
<organism evidence="3 4">
    <name type="scientific">Acinetobacter chinensis</name>
    <dbReference type="NCBI Taxonomy" id="2004650"/>
    <lineage>
        <taxon>Bacteria</taxon>
        <taxon>Pseudomonadati</taxon>
        <taxon>Pseudomonadota</taxon>
        <taxon>Gammaproteobacteria</taxon>
        <taxon>Moraxellales</taxon>
        <taxon>Moraxellaceae</taxon>
        <taxon>Acinetobacter</taxon>
    </lineage>
</organism>
<dbReference type="InterPro" id="IPR050789">
    <property type="entry name" value="Diverse_Enzym_Activities"/>
</dbReference>
<dbReference type="Gene3D" id="3.40.710.10">
    <property type="entry name" value="DD-peptidase/beta-lactamase superfamily"/>
    <property type="match status" value="1"/>
</dbReference>
<feature type="transmembrane region" description="Helical" evidence="1">
    <location>
        <begin position="14"/>
        <end position="33"/>
    </location>
</feature>
<dbReference type="InterPro" id="IPR012338">
    <property type="entry name" value="Beta-lactam/transpept-like"/>
</dbReference>
<dbReference type="GO" id="GO:0016787">
    <property type="term" value="F:hydrolase activity"/>
    <property type="evidence" value="ECO:0007669"/>
    <property type="project" value="UniProtKB-KW"/>
</dbReference>
<dbReference type="Pfam" id="PF00144">
    <property type="entry name" value="Beta-lactamase"/>
    <property type="match status" value="1"/>
</dbReference>
<evidence type="ECO:0000313" key="3">
    <source>
        <dbReference type="EMBL" id="AXY58038.1"/>
    </source>
</evidence>
<sequence length="401" mass="46763">MGGKLFSKIKFKDILFIIFLIMGVVTTTHFYLIDRVGFWRLVYPVQAQFAIWSIDCDQEDTPTWMQDSLKYIIKNQKNLTNQIAYVDKQQKLYTCQSGWQKTAVFSEKITADTRFRYASMTKIVTNHAILHLIAHNKIQLNDPLIRYLPQLQNKPMKDPRIQQITIADLLQQRSGFDRLKSEDIVFANNKKPWCPTQLDAISTIKLDHEPNTKYTYDNRNTCLLGVVIEQITGQPYQEYIQQHYPLKQHNMKFSHGTYYPDEVRYDFRNNDFWMESDDNSFDFHAIASSAGLTGSAKALAQTIYPMLAQPYPNILDIAPDNLANCHLNEFKSCNGYAMWHYQKDKNHPKMYFRNGGLPATTSLAMVTSKNEVVIWVSNGATLYSENYDQNFLEKYFYHILQ</sequence>
<gene>
    <name evidence="3" type="ORF">CDG60_16630</name>
</gene>
<name>A0A3B7M099_9GAMM</name>
<keyword evidence="1" id="KW-0472">Membrane</keyword>
<reference evidence="4" key="1">
    <citation type="submission" date="2018-09" db="EMBL/GenBank/DDBJ databases">
        <title>The complete genome of Acinetobacter sp. strain WCHAc010005.</title>
        <authorList>
            <person name="Hu Y."/>
            <person name="Long H."/>
            <person name="Feng Y."/>
            <person name="Zong Z."/>
        </authorList>
    </citation>
    <scope>NUCLEOTIDE SEQUENCE [LARGE SCALE GENOMIC DNA]</scope>
    <source>
        <strain evidence="4">WCHAc010005</strain>
    </source>
</reference>
<keyword evidence="1" id="KW-0812">Transmembrane</keyword>
<dbReference type="AlphaFoldDB" id="A0A3B7M099"/>
<dbReference type="EMBL" id="CP032134">
    <property type="protein sequence ID" value="AXY58038.1"/>
    <property type="molecule type" value="Genomic_DNA"/>
</dbReference>
<dbReference type="RefSeq" id="WP_087512147.1">
    <property type="nucleotide sequence ID" value="NZ_CP032134.1"/>
</dbReference>
<protein>
    <submittedName>
        <fullName evidence="3">Class A beta-lactamase-related serine hydrolase</fullName>
    </submittedName>
</protein>
<dbReference type="KEGG" id="achi:CDG60_16630"/>
<dbReference type="SUPFAM" id="SSF56601">
    <property type="entry name" value="beta-lactamase/transpeptidase-like"/>
    <property type="match status" value="1"/>
</dbReference>